<accession>A0A7Y0L8Z2</accession>
<evidence type="ECO:0000313" key="1">
    <source>
        <dbReference type="EMBL" id="NMP29992.1"/>
    </source>
</evidence>
<gene>
    <name evidence="1" type="ORF">HII17_00335</name>
</gene>
<dbReference type="AlphaFoldDB" id="A0A7Y0L8Z2"/>
<dbReference type="EMBL" id="JABBXH010000001">
    <property type="protein sequence ID" value="NMP29992.1"/>
    <property type="molecule type" value="Genomic_DNA"/>
</dbReference>
<protein>
    <submittedName>
        <fullName evidence="1">Uncharacterized protein</fullName>
    </submittedName>
</protein>
<comment type="caution">
    <text evidence="1">The sequence shown here is derived from an EMBL/GenBank/DDBJ whole genome shotgun (WGS) entry which is preliminary data.</text>
</comment>
<dbReference type="Proteomes" id="UP000568664">
    <property type="component" value="Unassembled WGS sequence"/>
</dbReference>
<keyword evidence="2" id="KW-1185">Reference proteome</keyword>
<evidence type="ECO:0000313" key="2">
    <source>
        <dbReference type="Proteomes" id="UP000568664"/>
    </source>
</evidence>
<organism evidence="1 2">
    <name type="scientific">Thalassotalea algicola</name>
    <dbReference type="NCBI Taxonomy" id="2716224"/>
    <lineage>
        <taxon>Bacteria</taxon>
        <taxon>Pseudomonadati</taxon>
        <taxon>Pseudomonadota</taxon>
        <taxon>Gammaproteobacteria</taxon>
        <taxon>Alteromonadales</taxon>
        <taxon>Colwelliaceae</taxon>
        <taxon>Thalassotalea</taxon>
    </lineage>
</organism>
<proteinExistence type="predicted"/>
<reference evidence="1 2" key="1">
    <citation type="submission" date="2020-04" db="EMBL/GenBank/DDBJ databases">
        <title>Thalassotalea sp. M1531, isolated from the surface of marine red alga.</title>
        <authorList>
            <person name="Pang L."/>
            <person name="Lu D.-C."/>
        </authorList>
    </citation>
    <scope>NUCLEOTIDE SEQUENCE [LARGE SCALE GENOMIC DNA]</scope>
    <source>
        <strain evidence="1 2">M1531</strain>
    </source>
</reference>
<sequence length="131" mass="14630">MRELAHGDYELKLEGNIVHCFPKGGFNRTGIIALRSEIIALAPKNQSWVLFEHPLSEAGLTPDGATELYSSYTLFEKMGCKAVALEICSTWQYIIEKLLTDELTIPVYFDNDSHILTAKLNQVLASKQSTP</sequence>
<dbReference type="RefSeq" id="WP_169073344.1">
    <property type="nucleotide sequence ID" value="NZ_JABBXH010000001.1"/>
</dbReference>
<name>A0A7Y0L8Z2_9GAMM</name>